<organism evidence="1">
    <name type="scientific">Oscillatoriales cyanobacterium SpSt-402</name>
    <dbReference type="NCBI Taxonomy" id="2282168"/>
    <lineage>
        <taxon>Bacteria</taxon>
        <taxon>Bacillati</taxon>
        <taxon>Cyanobacteriota</taxon>
        <taxon>Cyanophyceae</taxon>
        <taxon>Oscillatoriophycideae</taxon>
        <taxon>Oscillatoriales</taxon>
    </lineage>
</organism>
<accession>A0A832H2U4</accession>
<protein>
    <submittedName>
        <fullName evidence="1">Uncharacterized protein</fullName>
    </submittedName>
</protein>
<gene>
    <name evidence="1" type="ORF">ENR47_01075</name>
</gene>
<evidence type="ECO:0000313" key="1">
    <source>
        <dbReference type="EMBL" id="HGW92866.1"/>
    </source>
</evidence>
<proteinExistence type="predicted"/>
<dbReference type="EMBL" id="DSRD01000069">
    <property type="protein sequence ID" value="HGW92866.1"/>
    <property type="molecule type" value="Genomic_DNA"/>
</dbReference>
<dbReference type="AlphaFoldDB" id="A0A832H2U4"/>
<reference evidence="1" key="1">
    <citation type="journal article" date="2020" name="mSystems">
        <title>Genome- and Community-Level Interaction Insights into Carbon Utilization and Element Cycling Functions of Hydrothermarchaeota in Hydrothermal Sediment.</title>
        <authorList>
            <person name="Zhou Z."/>
            <person name="Liu Y."/>
            <person name="Xu W."/>
            <person name="Pan J."/>
            <person name="Luo Z.H."/>
            <person name="Li M."/>
        </authorList>
    </citation>
    <scope>NUCLEOTIDE SEQUENCE [LARGE SCALE GENOMIC DNA]</scope>
    <source>
        <strain evidence="1">SpSt-402</strain>
    </source>
</reference>
<sequence>MTRIAMPSSLSLRRQIAALEAQIEEIKREGEYLIGVRLERSPAGGTASSNAKEECRYARLRSGRGKLLPNGKKSMYVSIQDITRYDAACKRGERIQKLERELNQVRTQLAKLEQSQYHRLDGRASKPRRQPKNVAFNVHQAASEIVVSPPPVPIVPAAILVLYRQHSNAPVHAVAAEIWHGDQRIAEVKPVHCMGMKGDRVSAYIKEMLASLSQQFQVTRFENVIKEIPVEQCPIANCPLSM</sequence>
<name>A0A832H2U4_9CYAN</name>
<comment type="caution">
    <text evidence="1">The sequence shown here is derived from an EMBL/GenBank/DDBJ whole genome shotgun (WGS) entry which is preliminary data.</text>
</comment>